<dbReference type="STRING" id="1115515.EV102420_17_00180"/>
<dbReference type="eggNOG" id="COG0456">
    <property type="taxonomic scope" value="Bacteria"/>
</dbReference>
<dbReference type="CDD" id="cd04301">
    <property type="entry name" value="NAT_SF"/>
    <property type="match status" value="1"/>
</dbReference>
<reference evidence="2 3" key="1">
    <citation type="submission" date="2014-09" db="EMBL/GenBank/DDBJ databases">
        <title>Whole genome shotgun sequence of Escherichia vulneris NBRC 102420.</title>
        <authorList>
            <person name="Yoshida Y."/>
            <person name="Hosoyama A."/>
            <person name="Tsuchikane K."/>
            <person name="Ohji S."/>
            <person name="Ichikawa N."/>
            <person name="Kimura A."/>
            <person name="Yamazoe A."/>
            <person name="Ezaki T."/>
            <person name="Fujita N."/>
        </authorList>
    </citation>
    <scope>NUCLEOTIDE SEQUENCE [LARGE SCALE GENOMIC DNA]</scope>
    <source>
        <strain evidence="2 3">NBRC 102420</strain>
    </source>
</reference>
<proteinExistence type="predicted"/>
<sequence>MSEIVIRHVEARDAEPLRLMSAQPEMYHHLLQLPYPSQELWQERVKPRPGHRMLVATIDGEVAGHIGISVEQNPRRSHAAEFGLAVSPAFRQRGVASALMKAMIDVCENWLRIERIELSVYADNEAAIALYRKHGFEIEGTAKKYALRNGELVDSHFMARMKR</sequence>
<dbReference type="OrthoDB" id="336415at2"/>
<dbReference type="InterPro" id="IPR016181">
    <property type="entry name" value="Acyl_CoA_acyltransferase"/>
</dbReference>
<dbReference type="Pfam" id="PF00583">
    <property type="entry name" value="Acetyltransf_1"/>
    <property type="match status" value="1"/>
</dbReference>
<dbReference type="EMBL" id="BBMZ01000017">
    <property type="protein sequence ID" value="GAL59374.1"/>
    <property type="molecule type" value="Genomic_DNA"/>
</dbReference>
<organism evidence="2 3">
    <name type="scientific">Pseudescherichia vulneris NBRC 102420</name>
    <dbReference type="NCBI Taxonomy" id="1115515"/>
    <lineage>
        <taxon>Bacteria</taxon>
        <taxon>Pseudomonadati</taxon>
        <taxon>Pseudomonadota</taxon>
        <taxon>Gammaproteobacteria</taxon>
        <taxon>Enterobacterales</taxon>
        <taxon>Enterobacteriaceae</taxon>
        <taxon>Pseudescherichia</taxon>
    </lineage>
</organism>
<comment type="caution">
    <text evidence="2">The sequence shown here is derived from an EMBL/GenBank/DDBJ whole genome shotgun (WGS) entry which is preliminary data.</text>
</comment>
<evidence type="ECO:0000259" key="1">
    <source>
        <dbReference type="PROSITE" id="PS51186"/>
    </source>
</evidence>
<dbReference type="InterPro" id="IPR000182">
    <property type="entry name" value="GNAT_dom"/>
</dbReference>
<dbReference type="PROSITE" id="PS51186">
    <property type="entry name" value="GNAT"/>
    <property type="match status" value="1"/>
</dbReference>
<dbReference type="Gene3D" id="3.40.630.30">
    <property type="match status" value="1"/>
</dbReference>
<keyword evidence="3" id="KW-1185">Reference proteome</keyword>
<dbReference type="NCBIfam" id="NF007527">
    <property type="entry name" value="PRK10140.1"/>
    <property type="match status" value="1"/>
</dbReference>
<evidence type="ECO:0000313" key="2">
    <source>
        <dbReference type="EMBL" id="GAL59374.1"/>
    </source>
</evidence>
<gene>
    <name evidence="2" type="primary">yhhY</name>
    <name evidence="2" type="ORF">EV102420_17_00180</name>
</gene>
<dbReference type="GO" id="GO:0016747">
    <property type="term" value="F:acyltransferase activity, transferring groups other than amino-acyl groups"/>
    <property type="evidence" value="ECO:0007669"/>
    <property type="project" value="InterPro"/>
</dbReference>
<dbReference type="AlphaFoldDB" id="A0A090V7X5"/>
<dbReference type="Proteomes" id="UP000029462">
    <property type="component" value="Unassembled WGS sequence"/>
</dbReference>
<dbReference type="SUPFAM" id="SSF55729">
    <property type="entry name" value="Acyl-CoA N-acyltransferases (Nat)"/>
    <property type="match status" value="1"/>
</dbReference>
<keyword evidence="2" id="KW-0808">Transferase</keyword>
<accession>A0A090V7X5</accession>
<evidence type="ECO:0000313" key="3">
    <source>
        <dbReference type="Proteomes" id="UP000029462"/>
    </source>
</evidence>
<dbReference type="PANTHER" id="PTHR43072">
    <property type="entry name" value="N-ACETYLTRANSFERASE"/>
    <property type="match status" value="1"/>
</dbReference>
<protein>
    <submittedName>
        <fullName evidence="2">Putative N-acetyltransferase YhhY</fullName>
    </submittedName>
</protein>
<dbReference type="RefSeq" id="WP_042393184.1">
    <property type="nucleotide sequence ID" value="NZ_BBMZ01000017.1"/>
</dbReference>
<feature type="domain" description="N-acetyltransferase" evidence="1">
    <location>
        <begin position="4"/>
        <end position="159"/>
    </location>
</feature>
<name>A0A090V7X5_PSEVU</name>